<evidence type="ECO:0000256" key="4">
    <source>
        <dbReference type="ARBA" id="ARBA00023002"/>
    </source>
</evidence>
<evidence type="ECO:0000256" key="1">
    <source>
        <dbReference type="ARBA" id="ARBA00001974"/>
    </source>
</evidence>
<dbReference type="InterPro" id="IPR016156">
    <property type="entry name" value="FAD/NAD-linked_Rdtase_dimer_sf"/>
</dbReference>
<gene>
    <name evidence="7" type="ORF">ABT317_01985</name>
</gene>
<dbReference type="EMBL" id="JBEPCU010000012">
    <property type="protein sequence ID" value="MER6975843.1"/>
    <property type="molecule type" value="Genomic_DNA"/>
</dbReference>
<keyword evidence="2" id="KW-0285">Flavoprotein</keyword>
<evidence type="ECO:0000256" key="3">
    <source>
        <dbReference type="ARBA" id="ARBA00022827"/>
    </source>
</evidence>
<reference evidence="7 8" key="1">
    <citation type="submission" date="2024-06" db="EMBL/GenBank/DDBJ databases">
        <title>The Natural Products Discovery Center: Release of the First 8490 Sequenced Strains for Exploring Actinobacteria Biosynthetic Diversity.</title>
        <authorList>
            <person name="Kalkreuter E."/>
            <person name="Kautsar S.A."/>
            <person name="Yang D."/>
            <person name="Bader C.D."/>
            <person name="Teijaro C.N."/>
            <person name="Fluegel L."/>
            <person name="Davis C.M."/>
            <person name="Simpson J.R."/>
            <person name="Lauterbach L."/>
            <person name="Steele A.D."/>
            <person name="Gui C."/>
            <person name="Meng S."/>
            <person name="Li G."/>
            <person name="Viehrig K."/>
            <person name="Ye F."/>
            <person name="Su P."/>
            <person name="Kiefer A.F."/>
            <person name="Nichols A."/>
            <person name="Cepeda A.J."/>
            <person name="Yan W."/>
            <person name="Fan B."/>
            <person name="Jiang Y."/>
            <person name="Adhikari A."/>
            <person name="Zheng C.-J."/>
            <person name="Schuster L."/>
            <person name="Cowan T.M."/>
            <person name="Smanski M.J."/>
            <person name="Chevrette M.G."/>
            <person name="De Carvalho L.P.S."/>
            <person name="Shen B."/>
        </authorList>
    </citation>
    <scope>NUCLEOTIDE SEQUENCE [LARGE SCALE GENOMIC DNA]</scope>
    <source>
        <strain evidence="7 8">NPDC000634</strain>
    </source>
</reference>
<dbReference type="InterPro" id="IPR036188">
    <property type="entry name" value="FAD/NAD-bd_sf"/>
</dbReference>
<keyword evidence="4" id="KW-0560">Oxidoreductase</keyword>
<feature type="domain" description="Reductase C-terminal" evidence="6">
    <location>
        <begin position="317"/>
        <end position="382"/>
    </location>
</feature>
<dbReference type="Proteomes" id="UP001458415">
    <property type="component" value="Unassembled WGS sequence"/>
</dbReference>
<comment type="caution">
    <text evidence="7">The sequence shown here is derived from an EMBL/GenBank/DDBJ whole genome shotgun (WGS) entry which is preliminary data.</text>
</comment>
<dbReference type="Pfam" id="PF14759">
    <property type="entry name" value="Reductase_C"/>
    <property type="match status" value="1"/>
</dbReference>
<dbReference type="Gene3D" id="3.30.390.30">
    <property type="match status" value="1"/>
</dbReference>
<comment type="cofactor">
    <cofactor evidence="1">
        <name>FAD</name>
        <dbReference type="ChEBI" id="CHEBI:57692"/>
    </cofactor>
</comment>
<dbReference type="Gene3D" id="3.50.50.60">
    <property type="entry name" value="FAD/NAD(P)-binding domain"/>
    <property type="match status" value="2"/>
</dbReference>
<evidence type="ECO:0000259" key="5">
    <source>
        <dbReference type="Pfam" id="PF07992"/>
    </source>
</evidence>
<dbReference type="Pfam" id="PF07992">
    <property type="entry name" value="Pyr_redox_2"/>
    <property type="match status" value="1"/>
</dbReference>
<dbReference type="SUPFAM" id="SSF51905">
    <property type="entry name" value="FAD/NAD(P)-binding domain"/>
    <property type="match status" value="1"/>
</dbReference>
<evidence type="ECO:0000313" key="8">
    <source>
        <dbReference type="Proteomes" id="UP001458415"/>
    </source>
</evidence>
<dbReference type="PRINTS" id="PR00368">
    <property type="entry name" value="FADPNR"/>
</dbReference>
<keyword evidence="8" id="KW-1185">Reference proteome</keyword>
<dbReference type="PRINTS" id="PR00469">
    <property type="entry name" value="PNDRDTASEII"/>
</dbReference>
<keyword evidence="3" id="KW-0274">FAD</keyword>
<dbReference type="PANTHER" id="PTHR43557:SF2">
    <property type="entry name" value="RIESKE DOMAIN-CONTAINING PROTEIN-RELATED"/>
    <property type="match status" value="1"/>
</dbReference>
<evidence type="ECO:0000313" key="7">
    <source>
        <dbReference type="EMBL" id="MER6975843.1"/>
    </source>
</evidence>
<accession>A0ABV1VWH3</accession>
<name>A0ABV1VWH3_9ACTN</name>
<dbReference type="SUPFAM" id="SSF55424">
    <property type="entry name" value="FAD/NAD-linked reductases, dimerisation (C-terminal) domain"/>
    <property type="match status" value="1"/>
</dbReference>
<evidence type="ECO:0000256" key="2">
    <source>
        <dbReference type="ARBA" id="ARBA00022630"/>
    </source>
</evidence>
<protein>
    <submittedName>
        <fullName evidence="7">FAD-dependent oxidoreductase</fullName>
    </submittedName>
</protein>
<feature type="domain" description="FAD/NAD(P)-binding" evidence="5">
    <location>
        <begin position="14"/>
        <end position="292"/>
    </location>
</feature>
<organism evidence="7 8">
    <name type="scientific">Streptomyces carpinensis</name>
    <dbReference type="NCBI Taxonomy" id="66369"/>
    <lineage>
        <taxon>Bacteria</taxon>
        <taxon>Bacillati</taxon>
        <taxon>Actinomycetota</taxon>
        <taxon>Actinomycetes</taxon>
        <taxon>Kitasatosporales</taxon>
        <taxon>Streptomycetaceae</taxon>
        <taxon>Streptomyces</taxon>
    </lineage>
</organism>
<dbReference type="InterPro" id="IPR028202">
    <property type="entry name" value="Reductase_C"/>
</dbReference>
<proteinExistence type="predicted"/>
<dbReference type="InterPro" id="IPR050446">
    <property type="entry name" value="FAD-oxidoreductase/Apoptosis"/>
</dbReference>
<sequence length="390" mass="40869">MNSGQAGMVPHDGRVVVVGGGLAGARVCSALRRKGLTGPIDVVAAETHLPYDRPPLSKDVLLGTRDATPLPFDVEKLDVTFHPGRRATGVSPEAHVLHTDAGDMAYDGLVIATGAGPVRLPGTGEQLTLRTIEDALAVRARLVPGSRVVIVGASWIGAEVATAALARGCRVTCVEYDETPLARTLGDQVARHLRPWWSDVDLRCRLAVQEVSDEGVVLADGQVLPADLVVVGIGVKPVIGWLDGSGIATGRGILTDERCRTGAPGVIAVGDVAERWSPRAGAHLLIEHWDDAGAAATTAAAALLQGDDAPAYDAVPYFWSDQFGHKVQYVGRHSADDDVAVTTDDDGNLATAEWRSADGSRTAWLGVDRPKEVVKARVSIGQPALAPTTS</sequence>
<dbReference type="RefSeq" id="WP_208640945.1">
    <property type="nucleotide sequence ID" value="NZ_MUBM01000455.1"/>
</dbReference>
<dbReference type="PANTHER" id="PTHR43557">
    <property type="entry name" value="APOPTOSIS-INDUCING FACTOR 1"/>
    <property type="match status" value="1"/>
</dbReference>
<evidence type="ECO:0000259" key="6">
    <source>
        <dbReference type="Pfam" id="PF14759"/>
    </source>
</evidence>
<dbReference type="InterPro" id="IPR023753">
    <property type="entry name" value="FAD/NAD-binding_dom"/>
</dbReference>